<feature type="transmembrane region" description="Helical" evidence="3">
    <location>
        <begin position="227"/>
        <end position="244"/>
    </location>
</feature>
<evidence type="ECO:0000256" key="2">
    <source>
        <dbReference type="SAM" id="MobiDB-lite"/>
    </source>
</evidence>
<dbReference type="EMBL" id="CAUYUJ010018025">
    <property type="protein sequence ID" value="CAK0879972.1"/>
    <property type="molecule type" value="Genomic_DNA"/>
</dbReference>
<proteinExistence type="predicted"/>
<feature type="transmembrane region" description="Helical" evidence="3">
    <location>
        <begin position="195"/>
        <end position="215"/>
    </location>
</feature>
<feature type="transmembrane region" description="Helical" evidence="3">
    <location>
        <begin position="170"/>
        <end position="188"/>
    </location>
</feature>
<evidence type="ECO:0000256" key="3">
    <source>
        <dbReference type="SAM" id="Phobius"/>
    </source>
</evidence>
<evidence type="ECO:0000313" key="4">
    <source>
        <dbReference type="EMBL" id="CAK0879972.1"/>
    </source>
</evidence>
<keyword evidence="3" id="KW-1133">Transmembrane helix</keyword>
<gene>
    <name evidence="4" type="ORF">PCOR1329_LOCUS63251</name>
</gene>
<evidence type="ECO:0000256" key="1">
    <source>
        <dbReference type="SAM" id="Coils"/>
    </source>
</evidence>
<accession>A0ABN9W1S2</accession>
<protein>
    <submittedName>
        <fullName evidence="4">Uncharacterized protein</fullName>
    </submittedName>
</protein>
<feature type="transmembrane region" description="Helical" evidence="3">
    <location>
        <begin position="116"/>
        <end position="134"/>
    </location>
</feature>
<sequence>MLSTHGEASDRVVFGVGFVYLLVGGGLALWRCRRCGLCGGLASRLLQCSAVSLMRGRSNQEPSVDDEVLDPLAQQMLEEVQRRKLSQVKWCLPYAHCASLFVIASIWFGGTLPTTLVQNCCSLCNSILITTAWMVPSTVTRGSVDWVYSALMAILSVTMCPLAISGDAVFEYGIGTWVVGMGFSFVNLKPCLNAVWILCIYVCACLTLVVGERSAGQDSTADPLREAAQLASVSIVSVISLVAIDRLLQQMTRLELEAQSSRNELAAAQSVLRNVCDVVVEVDDALLLREDSPELRDMLFLSQHRSLRQEDLCGFLASAEDAAKFRELVRGAVNTVPPGGGQLSCAFHVRMKDSAGIMLEVEVSSAVWVCVVRFVNRGGQQAYLVGIREHVDSELEGLRGSRLTGGRRAGRRVPTGGARGPSSSGLPLAAATEGLGDGAPGSDSLGSRSSTSDDGSSVFDGSLLDAGMSVSVDLLSERWRIISVSDAFRMCLRLSEDGEDDFLPLVCRDQTERLIVFVQEMHFVRTERDAVAFEEPVLLRTAHLRRLHMCLTARLVLDWNFATPQAGEVVRLSLSINETSFLHSRHFRARGAGHPRGTPRARRPPAELCSL</sequence>
<keyword evidence="5" id="KW-1185">Reference proteome</keyword>
<dbReference type="Proteomes" id="UP001189429">
    <property type="component" value="Unassembled WGS sequence"/>
</dbReference>
<evidence type="ECO:0000313" key="5">
    <source>
        <dbReference type="Proteomes" id="UP001189429"/>
    </source>
</evidence>
<comment type="caution">
    <text evidence="4">The sequence shown here is derived from an EMBL/GenBank/DDBJ whole genome shotgun (WGS) entry which is preliminary data.</text>
</comment>
<feature type="coiled-coil region" evidence="1">
    <location>
        <begin position="244"/>
        <end position="271"/>
    </location>
</feature>
<keyword evidence="3" id="KW-0472">Membrane</keyword>
<feature type="compositionally biased region" description="Low complexity" evidence="2">
    <location>
        <begin position="441"/>
        <end position="453"/>
    </location>
</feature>
<feature type="region of interest" description="Disordered" evidence="2">
    <location>
        <begin position="402"/>
        <end position="453"/>
    </location>
</feature>
<keyword evidence="3" id="KW-0812">Transmembrane</keyword>
<keyword evidence="1" id="KW-0175">Coiled coil</keyword>
<feature type="transmembrane region" description="Helical" evidence="3">
    <location>
        <begin position="12"/>
        <end position="30"/>
    </location>
</feature>
<feature type="transmembrane region" description="Helical" evidence="3">
    <location>
        <begin position="91"/>
        <end position="110"/>
    </location>
</feature>
<name>A0ABN9W1S2_9DINO</name>
<feature type="transmembrane region" description="Helical" evidence="3">
    <location>
        <begin position="146"/>
        <end position="164"/>
    </location>
</feature>
<reference evidence="4" key="1">
    <citation type="submission" date="2023-10" db="EMBL/GenBank/DDBJ databases">
        <authorList>
            <person name="Chen Y."/>
            <person name="Shah S."/>
            <person name="Dougan E. K."/>
            <person name="Thang M."/>
            <person name="Chan C."/>
        </authorList>
    </citation>
    <scope>NUCLEOTIDE SEQUENCE [LARGE SCALE GENOMIC DNA]</scope>
</reference>
<organism evidence="4 5">
    <name type="scientific">Prorocentrum cordatum</name>
    <dbReference type="NCBI Taxonomy" id="2364126"/>
    <lineage>
        <taxon>Eukaryota</taxon>
        <taxon>Sar</taxon>
        <taxon>Alveolata</taxon>
        <taxon>Dinophyceae</taxon>
        <taxon>Prorocentrales</taxon>
        <taxon>Prorocentraceae</taxon>
        <taxon>Prorocentrum</taxon>
    </lineage>
</organism>